<dbReference type="EMBL" id="HBED01043411">
    <property type="protein sequence ID" value="CAD8323404.1"/>
    <property type="molecule type" value="Transcribed_RNA"/>
</dbReference>
<dbReference type="PANTHER" id="PTHR48011:SF4">
    <property type="entry name" value="MITOGEN-ACTIVATED PROTEIN KINASE KINASE KINASE 19"/>
    <property type="match status" value="1"/>
</dbReference>
<reference evidence="4" key="1">
    <citation type="submission" date="2021-01" db="EMBL/GenBank/DDBJ databases">
        <authorList>
            <person name="Corre E."/>
            <person name="Pelletier E."/>
            <person name="Niang G."/>
            <person name="Scheremetjew M."/>
            <person name="Finn R."/>
            <person name="Kale V."/>
            <person name="Holt S."/>
            <person name="Cochrane G."/>
            <person name="Meng A."/>
            <person name="Brown T."/>
            <person name="Cohen L."/>
        </authorList>
    </citation>
    <scope>NUCLEOTIDE SEQUENCE</scope>
    <source>
        <strain evidence="4">CCMP147</strain>
    </source>
</reference>
<name>A0A7R9WGN5_9STRA</name>
<accession>A0A7R9WGN5</accession>
<dbReference type="PANTHER" id="PTHR48011">
    <property type="entry name" value="CCR4-NOT TRANSCRIPTIONAL COMPLEX SUBUNIT CAF120-RELATED"/>
    <property type="match status" value="1"/>
</dbReference>
<dbReference type="Gene3D" id="1.10.510.10">
    <property type="entry name" value="Transferase(Phosphotransferase) domain 1"/>
    <property type="match status" value="1"/>
</dbReference>
<evidence type="ECO:0000259" key="3">
    <source>
        <dbReference type="PROSITE" id="PS50011"/>
    </source>
</evidence>
<evidence type="ECO:0000313" key="4">
    <source>
        <dbReference type="EMBL" id="CAD8323404.1"/>
    </source>
</evidence>
<dbReference type="SUPFAM" id="SSF56112">
    <property type="entry name" value="Protein kinase-like (PK-like)"/>
    <property type="match status" value="1"/>
</dbReference>
<gene>
    <name evidence="4" type="ORF">TDUB1175_LOCUS21822</name>
</gene>
<dbReference type="GO" id="GO:0004672">
    <property type="term" value="F:protein kinase activity"/>
    <property type="evidence" value="ECO:0007669"/>
    <property type="project" value="InterPro"/>
</dbReference>
<feature type="region of interest" description="Disordered" evidence="1">
    <location>
        <begin position="1"/>
        <end position="36"/>
    </location>
</feature>
<dbReference type="GO" id="GO:0005524">
    <property type="term" value="F:ATP binding"/>
    <property type="evidence" value="ECO:0007669"/>
    <property type="project" value="InterPro"/>
</dbReference>
<dbReference type="InterPro" id="IPR011009">
    <property type="entry name" value="Kinase-like_dom_sf"/>
</dbReference>
<protein>
    <recommendedName>
        <fullName evidence="3">Protein kinase domain-containing protein</fullName>
    </recommendedName>
</protein>
<dbReference type="InterPro" id="IPR000719">
    <property type="entry name" value="Prot_kinase_dom"/>
</dbReference>
<feature type="transmembrane region" description="Helical" evidence="2">
    <location>
        <begin position="55"/>
        <end position="76"/>
    </location>
</feature>
<organism evidence="4">
    <name type="scientific">Pseudictyota dubia</name>
    <dbReference type="NCBI Taxonomy" id="2749911"/>
    <lineage>
        <taxon>Eukaryota</taxon>
        <taxon>Sar</taxon>
        <taxon>Stramenopiles</taxon>
        <taxon>Ochrophyta</taxon>
        <taxon>Bacillariophyta</taxon>
        <taxon>Mediophyceae</taxon>
        <taxon>Biddulphiophycidae</taxon>
        <taxon>Eupodiscales</taxon>
        <taxon>Odontellaceae</taxon>
        <taxon>Pseudictyota</taxon>
    </lineage>
</organism>
<feature type="domain" description="Protein kinase" evidence="3">
    <location>
        <begin position="236"/>
        <end position="516"/>
    </location>
</feature>
<feature type="compositionally biased region" description="Basic residues" evidence="1">
    <location>
        <begin position="1"/>
        <end position="13"/>
    </location>
</feature>
<proteinExistence type="predicted"/>
<dbReference type="SMART" id="SM00220">
    <property type="entry name" value="S_TKc"/>
    <property type="match status" value="1"/>
</dbReference>
<sequence length="519" mass="58071">MARHGVHQRHPRRSNGDPEGGGSQHTPTSSVRGRDNLFTSSGRTLQCWSRMHTRLAIPLVVVVFAFLSYLGEVIYYKYQSSIVWVHDSPSALFSQLEGVPGDGDNGEDTMYAGALRAMSSLQTSVSNGHSNNEGSHQFPSNSGRGQNVATNEGFLPRVTSLGGSSEIENVAKIKRKIAVSKAALERQESLADSEDYDHFRDPLYEGECVPMASWQETIFPKCNMFHEIDYYGKALTGEFEHLTSGGYNDIFLVDDRDIVDDSPQVIKFLEYGTDVNDRNFDRVRRDGLILERSTKSPYVLDIYGHCGFAIITPYATGGTLSKKIRSWKKADKRLPQIEEQKLRIALEAAKGLAAVHDIDGEGLSSVSHGDLKANQYLFLDGKMKLADFNRGRFIRRNSTAPDTACTYTIGKNDAAFRSPEEYEYLPQTAAIDVWALGSIFFQILTGKEVWSDISTKAAQKKIRRGKLPKSSLYQSDDKVDKVLKEAIDMCYVFEPADRPKADEVVSFLQMKYSELFEKE</sequence>
<evidence type="ECO:0000256" key="1">
    <source>
        <dbReference type="SAM" id="MobiDB-lite"/>
    </source>
</evidence>
<keyword evidence="2" id="KW-1133">Transmembrane helix</keyword>
<keyword evidence="2" id="KW-0472">Membrane</keyword>
<feature type="compositionally biased region" description="Polar residues" evidence="1">
    <location>
        <begin position="24"/>
        <end position="36"/>
    </location>
</feature>
<dbReference type="Pfam" id="PF00069">
    <property type="entry name" value="Pkinase"/>
    <property type="match status" value="1"/>
</dbReference>
<dbReference type="AlphaFoldDB" id="A0A7R9WGN5"/>
<dbReference type="InterPro" id="IPR052751">
    <property type="entry name" value="Plant_MAPKKK"/>
</dbReference>
<dbReference type="PROSITE" id="PS50011">
    <property type="entry name" value="PROTEIN_KINASE_DOM"/>
    <property type="match status" value="1"/>
</dbReference>
<evidence type="ECO:0000256" key="2">
    <source>
        <dbReference type="SAM" id="Phobius"/>
    </source>
</evidence>
<dbReference type="GO" id="GO:0007165">
    <property type="term" value="P:signal transduction"/>
    <property type="evidence" value="ECO:0007669"/>
    <property type="project" value="TreeGrafter"/>
</dbReference>
<keyword evidence="2" id="KW-0812">Transmembrane</keyword>
<feature type="region of interest" description="Disordered" evidence="1">
    <location>
        <begin position="123"/>
        <end position="146"/>
    </location>
</feature>